<evidence type="ECO:0000313" key="8">
    <source>
        <dbReference type="Proteomes" id="UP000824180"/>
    </source>
</evidence>
<gene>
    <name evidence="3 7" type="primary">coaBC</name>
    <name evidence="7" type="ORF">H9843_03110</name>
</gene>
<comment type="cofactor">
    <cofactor evidence="3">
        <name>FMN</name>
        <dbReference type="ChEBI" id="CHEBI:58210"/>
    </cofactor>
    <text evidence="3">Binds 1 FMN per subunit.</text>
</comment>
<comment type="cofactor">
    <cofactor evidence="3">
        <name>Mg(2+)</name>
        <dbReference type="ChEBI" id="CHEBI:18420"/>
    </cofactor>
</comment>
<evidence type="ECO:0000256" key="1">
    <source>
        <dbReference type="ARBA" id="ARBA00022793"/>
    </source>
</evidence>
<dbReference type="Gene3D" id="3.40.50.1950">
    <property type="entry name" value="Flavin prenyltransferase-like"/>
    <property type="match status" value="1"/>
</dbReference>
<proteinExistence type="inferred from homology"/>
<feature type="region of interest" description="Phosphopantothenoylcysteine decarboxylase" evidence="3">
    <location>
        <begin position="1"/>
        <end position="187"/>
    </location>
</feature>
<feature type="binding site" evidence="3">
    <location>
        <position position="343"/>
    </location>
    <ligand>
        <name>CTP</name>
        <dbReference type="ChEBI" id="CHEBI:37563"/>
    </ligand>
</feature>
<keyword evidence="3 4" id="KW-0288">FMN</keyword>
<comment type="pathway">
    <text evidence="3 4">Cofactor biosynthesis; coenzyme A biosynthesis; CoA from (R)-pantothenate: step 3/5.</text>
</comment>
<accession>A0A9E2KUA2</accession>
<keyword evidence="1 3" id="KW-0210">Decarboxylase</keyword>
<comment type="similarity">
    <text evidence="3 4">In the C-terminal section; belongs to the PPC synthetase family.</text>
</comment>
<evidence type="ECO:0000256" key="3">
    <source>
        <dbReference type="HAMAP-Rule" id="MF_02225"/>
    </source>
</evidence>
<dbReference type="InterPro" id="IPR035929">
    <property type="entry name" value="CoaB-like_sf"/>
</dbReference>
<dbReference type="SUPFAM" id="SSF52507">
    <property type="entry name" value="Homo-oligomeric flavin-containing Cys decarboxylases, HFCD"/>
    <property type="match status" value="1"/>
</dbReference>
<feature type="binding site" evidence="3">
    <location>
        <position position="278"/>
    </location>
    <ligand>
        <name>CTP</name>
        <dbReference type="ChEBI" id="CHEBI:37563"/>
    </ligand>
</feature>
<organism evidence="7 8">
    <name type="scientific">Candidatus Limosilactobacillus merdavium</name>
    <dbReference type="NCBI Taxonomy" id="2838651"/>
    <lineage>
        <taxon>Bacteria</taxon>
        <taxon>Bacillati</taxon>
        <taxon>Bacillota</taxon>
        <taxon>Bacilli</taxon>
        <taxon>Lactobacillales</taxon>
        <taxon>Lactobacillaceae</taxon>
        <taxon>Limosilactobacillus</taxon>
    </lineage>
</organism>
<sequence>MAKIAVYMTGGIALYKGIEVIRQLEKNGNQVRVAMTASATKLVSPVTLHALTHQQVLTSLWDQNNSPVPHIELADWSDYAVILPATANIIAKMANGIADDAVSTAILATAAPKIVVPAMNTNMWENVAVQRNIDQLKQDGVTIIEPATGMLAEGYEGKGRLPEPEDITAQLFPIINGTNNGILTGRKILITAGGTREALDPVRFIGNRSSGKMGIAIANAAAQAGATVELVLGQISVPQPQNSHINIYRVESTEQMQQKVQQLFPAADILIMAAAVADFRPAVLAEQKIKKQKDQDGLSIQLVKTTDILKTTAAQKRSDQFVVGFAAETTDLLQNANKKLNEKHADLIVANSVAFSHSAFGSDQDQVTILEVDQEPAKWPEMTKQEVARKLIQLIAQKVK</sequence>
<comment type="function">
    <text evidence="3">Catalyzes two sequential steps in the biosynthesis of coenzyme A. In the first step cysteine is conjugated to 4'-phosphopantothenate to form 4-phosphopantothenoylcysteine. In the second step the latter compound is decarboxylated to form 4'-phosphopantotheine.</text>
</comment>
<dbReference type="Pfam" id="PF04127">
    <property type="entry name" value="DFP"/>
    <property type="match status" value="1"/>
</dbReference>
<reference evidence="7" key="1">
    <citation type="journal article" date="2021" name="PeerJ">
        <title>Extensive microbial diversity within the chicken gut microbiome revealed by metagenomics and culture.</title>
        <authorList>
            <person name="Gilroy R."/>
            <person name="Ravi A."/>
            <person name="Getino M."/>
            <person name="Pursley I."/>
            <person name="Horton D.L."/>
            <person name="Alikhan N.F."/>
            <person name="Baker D."/>
            <person name="Gharbi K."/>
            <person name="Hall N."/>
            <person name="Watson M."/>
            <person name="Adriaenssens E.M."/>
            <person name="Foster-Nyarko E."/>
            <person name="Jarju S."/>
            <person name="Secka A."/>
            <person name="Antonio M."/>
            <person name="Oren A."/>
            <person name="Chaudhuri R.R."/>
            <person name="La Ragione R."/>
            <person name="Hildebrand F."/>
            <person name="Pallen M.J."/>
        </authorList>
    </citation>
    <scope>NUCLEOTIDE SEQUENCE</scope>
    <source>
        <strain evidence="7">876</strain>
    </source>
</reference>
<keyword evidence="3 4" id="KW-0436">Ligase</keyword>
<feature type="binding site" evidence="3">
    <location>
        <position position="325"/>
    </location>
    <ligand>
        <name>CTP</name>
        <dbReference type="ChEBI" id="CHEBI:37563"/>
    </ligand>
</feature>
<feature type="domain" description="DNA/pantothenate metabolism flavoprotein C-terminal" evidence="6">
    <location>
        <begin position="183"/>
        <end position="397"/>
    </location>
</feature>
<dbReference type="GO" id="GO:0015941">
    <property type="term" value="P:pantothenate catabolic process"/>
    <property type="evidence" value="ECO:0007669"/>
    <property type="project" value="InterPro"/>
</dbReference>
<evidence type="ECO:0000313" key="7">
    <source>
        <dbReference type="EMBL" id="MBU3829868.1"/>
    </source>
</evidence>
<dbReference type="PANTHER" id="PTHR14359">
    <property type="entry name" value="HOMO-OLIGOMERIC FLAVIN CONTAINING CYS DECARBOXYLASE FAMILY"/>
    <property type="match status" value="1"/>
</dbReference>
<dbReference type="GO" id="GO:0004632">
    <property type="term" value="F:phosphopantothenate--cysteine ligase activity"/>
    <property type="evidence" value="ECO:0007669"/>
    <property type="project" value="UniProtKB-UniRule"/>
</dbReference>
<evidence type="ECO:0000259" key="6">
    <source>
        <dbReference type="Pfam" id="PF04127"/>
    </source>
</evidence>
<dbReference type="InterPro" id="IPR003382">
    <property type="entry name" value="Flavoprotein"/>
</dbReference>
<dbReference type="GO" id="GO:0010181">
    <property type="term" value="F:FMN binding"/>
    <property type="evidence" value="ECO:0007669"/>
    <property type="project" value="UniProtKB-UniRule"/>
</dbReference>
<comment type="caution">
    <text evidence="3">Lacks conserved residue(s) required for the propagation of feature annotation.</text>
</comment>
<dbReference type="PANTHER" id="PTHR14359:SF6">
    <property type="entry name" value="PHOSPHOPANTOTHENOYLCYSTEINE DECARBOXYLASE"/>
    <property type="match status" value="1"/>
</dbReference>
<dbReference type="Gene3D" id="3.40.50.10300">
    <property type="entry name" value="CoaB-like"/>
    <property type="match status" value="1"/>
</dbReference>
<dbReference type="EMBL" id="JAHLFK010000028">
    <property type="protein sequence ID" value="MBU3829868.1"/>
    <property type="molecule type" value="Genomic_DNA"/>
</dbReference>
<evidence type="ECO:0000256" key="2">
    <source>
        <dbReference type="ARBA" id="ARBA00023239"/>
    </source>
</evidence>
<dbReference type="SUPFAM" id="SSF102645">
    <property type="entry name" value="CoaB-like"/>
    <property type="match status" value="1"/>
</dbReference>
<comment type="catalytic activity">
    <reaction evidence="3 4">
        <text>(R)-4'-phosphopantothenate + L-cysteine + CTP = N-[(R)-4-phosphopantothenoyl]-L-cysteine + CMP + diphosphate + H(+)</text>
        <dbReference type="Rhea" id="RHEA:19397"/>
        <dbReference type="ChEBI" id="CHEBI:10986"/>
        <dbReference type="ChEBI" id="CHEBI:15378"/>
        <dbReference type="ChEBI" id="CHEBI:33019"/>
        <dbReference type="ChEBI" id="CHEBI:35235"/>
        <dbReference type="ChEBI" id="CHEBI:37563"/>
        <dbReference type="ChEBI" id="CHEBI:59458"/>
        <dbReference type="ChEBI" id="CHEBI:60377"/>
        <dbReference type="EC" id="6.3.2.5"/>
    </reaction>
</comment>
<comment type="pathway">
    <text evidence="3 4">Cofactor biosynthesis; coenzyme A biosynthesis; CoA from (R)-pantothenate: step 2/5.</text>
</comment>
<dbReference type="EC" id="6.3.2.5" evidence="3"/>
<dbReference type="GO" id="GO:0071513">
    <property type="term" value="C:phosphopantothenoylcysteine decarboxylase complex"/>
    <property type="evidence" value="ECO:0007669"/>
    <property type="project" value="TreeGrafter"/>
</dbReference>
<dbReference type="NCBIfam" id="TIGR00521">
    <property type="entry name" value="coaBC_dfp"/>
    <property type="match status" value="1"/>
</dbReference>
<evidence type="ECO:0000259" key="5">
    <source>
        <dbReference type="Pfam" id="PF02441"/>
    </source>
</evidence>
<reference evidence="7" key="2">
    <citation type="submission" date="2021-04" db="EMBL/GenBank/DDBJ databases">
        <authorList>
            <person name="Gilroy R."/>
        </authorList>
    </citation>
    <scope>NUCLEOTIDE SEQUENCE</scope>
    <source>
        <strain evidence="7">876</strain>
    </source>
</reference>
<keyword evidence="3" id="KW-0460">Magnesium</keyword>
<keyword evidence="2 3" id="KW-0456">Lyase</keyword>
<dbReference type="GO" id="GO:0004633">
    <property type="term" value="F:phosphopantothenoylcysteine decarboxylase activity"/>
    <property type="evidence" value="ECO:0007669"/>
    <property type="project" value="UniProtKB-UniRule"/>
</dbReference>
<dbReference type="Proteomes" id="UP000824180">
    <property type="component" value="Unassembled WGS sequence"/>
</dbReference>
<keyword evidence="3 4" id="KW-0285">Flavoprotein</keyword>
<comment type="caution">
    <text evidence="7">The sequence shown here is derived from an EMBL/GenBank/DDBJ whole genome shotgun (WGS) entry which is preliminary data.</text>
</comment>
<dbReference type="InterPro" id="IPR036551">
    <property type="entry name" value="Flavin_trans-like"/>
</dbReference>
<dbReference type="GO" id="GO:0046872">
    <property type="term" value="F:metal ion binding"/>
    <property type="evidence" value="ECO:0007669"/>
    <property type="project" value="UniProtKB-KW"/>
</dbReference>
<dbReference type="GO" id="GO:0015937">
    <property type="term" value="P:coenzyme A biosynthetic process"/>
    <property type="evidence" value="ECO:0007669"/>
    <property type="project" value="UniProtKB-UniRule"/>
</dbReference>
<comment type="catalytic activity">
    <reaction evidence="3 4">
        <text>N-[(R)-4-phosphopantothenoyl]-L-cysteine + H(+) = (R)-4'-phosphopantetheine + CO2</text>
        <dbReference type="Rhea" id="RHEA:16793"/>
        <dbReference type="ChEBI" id="CHEBI:15378"/>
        <dbReference type="ChEBI" id="CHEBI:16526"/>
        <dbReference type="ChEBI" id="CHEBI:59458"/>
        <dbReference type="ChEBI" id="CHEBI:61723"/>
        <dbReference type="EC" id="4.1.1.36"/>
    </reaction>
</comment>
<dbReference type="InterPro" id="IPR005252">
    <property type="entry name" value="CoaBC"/>
</dbReference>
<keyword evidence="3" id="KW-0479">Metal-binding</keyword>
<dbReference type="HAMAP" id="MF_02225">
    <property type="entry name" value="CoaBC"/>
    <property type="match status" value="1"/>
</dbReference>
<feature type="binding site" evidence="3">
    <location>
        <position position="288"/>
    </location>
    <ligand>
        <name>CTP</name>
        <dbReference type="ChEBI" id="CHEBI:37563"/>
    </ligand>
</feature>
<dbReference type="EC" id="4.1.1.36" evidence="3"/>
<dbReference type="Pfam" id="PF02441">
    <property type="entry name" value="Flavoprotein"/>
    <property type="match status" value="1"/>
</dbReference>
<feature type="binding site" evidence="3">
    <location>
        <position position="339"/>
    </location>
    <ligand>
        <name>CTP</name>
        <dbReference type="ChEBI" id="CHEBI:37563"/>
    </ligand>
</feature>
<feature type="domain" description="Flavoprotein" evidence="5">
    <location>
        <begin position="3"/>
        <end position="171"/>
    </location>
</feature>
<evidence type="ECO:0000256" key="4">
    <source>
        <dbReference type="RuleBase" id="RU364078"/>
    </source>
</evidence>
<feature type="region of interest" description="Phosphopantothenate--cysteine ligase" evidence="3">
    <location>
        <begin position="188"/>
        <end position="400"/>
    </location>
</feature>
<comment type="similarity">
    <text evidence="3 4">In the N-terminal section; belongs to the HFCD (homo-oligomeric flavin containing Cys decarboxylase) superfamily.</text>
</comment>
<dbReference type="InterPro" id="IPR007085">
    <property type="entry name" value="DNA/pantothenate-metab_flavo_C"/>
</dbReference>
<dbReference type="AlphaFoldDB" id="A0A9E2KUA2"/>
<keyword evidence="3" id="KW-0511">Multifunctional enzyme</keyword>
<protein>
    <recommendedName>
        <fullName evidence="3">Coenzyme A biosynthesis bifunctional protein CoaBC</fullName>
    </recommendedName>
    <alternativeName>
        <fullName evidence="3">DNA/pantothenate metabolism flavoprotein</fullName>
    </alternativeName>
    <alternativeName>
        <fullName evidence="3">Phosphopantothenoylcysteine synthetase/decarboxylase</fullName>
        <shortName evidence="3">PPCS-PPCDC</shortName>
    </alternativeName>
    <domain>
        <recommendedName>
            <fullName evidence="3">Phosphopantothenoylcysteine decarboxylase</fullName>
            <shortName evidence="3">PPC decarboxylase</shortName>
            <shortName evidence="3">PPC-DC</shortName>
            <ecNumber evidence="3">4.1.1.36</ecNumber>
        </recommendedName>
        <alternativeName>
            <fullName evidence="3">CoaC</fullName>
        </alternativeName>
    </domain>
    <domain>
        <recommendedName>
            <fullName evidence="3">Phosphopantothenate--cysteine ligase</fullName>
            <ecNumber evidence="3">6.3.2.5</ecNumber>
        </recommendedName>
        <alternativeName>
            <fullName evidence="3">CoaB</fullName>
        </alternativeName>
        <alternativeName>
            <fullName evidence="3">Phosphopantothenoylcysteine synthetase</fullName>
            <shortName evidence="3">PPC synthetase</shortName>
            <shortName evidence="3">PPC-S</shortName>
        </alternativeName>
    </domain>
</protein>
<name>A0A9E2KUA2_9LACO</name>
<comment type="function">
    <text evidence="4">Catalyzes two steps in the biosynthesis of coenzyme A. In the first step cysteine is conjugated to 4'-phosphopantothenate to form 4-phosphopantothenoylcysteine, in the latter compound is decarboxylated to form 4'-phosphopantotheine.</text>
</comment>